<dbReference type="PROSITE" id="PS51910">
    <property type="entry name" value="GH18_2"/>
    <property type="match status" value="1"/>
</dbReference>
<dbReference type="InterPro" id="IPR011583">
    <property type="entry name" value="Chitinase_II/V-like_cat"/>
</dbReference>
<accession>A0ABY4WPX7</accession>
<dbReference type="InterPro" id="IPR017853">
    <property type="entry name" value="GH"/>
</dbReference>
<dbReference type="SMART" id="SM00257">
    <property type="entry name" value="LysM"/>
    <property type="match status" value="2"/>
</dbReference>
<feature type="domain" description="GH18" evidence="4">
    <location>
        <begin position="103"/>
        <end position="428"/>
    </location>
</feature>
<gene>
    <name evidence="5" type="ORF">NDK47_13320</name>
</gene>
<dbReference type="Gene3D" id="3.10.50.10">
    <property type="match status" value="1"/>
</dbReference>
<evidence type="ECO:0000259" key="4">
    <source>
        <dbReference type="PROSITE" id="PS51910"/>
    </source>
</evidence>
<dbReference type="Pfam" id="PF01476">
    <property type="entry name" value="LysM"/>
    <property type="match status" value="2"/>
</dbReference>
<evidence type="ECO:0000259" key="3">
    <source>
        <dbReference type="PROSITE" id="PS51782"/>
    </source>
</evidence>
<keyword evidence="2" id="KW-0326">Glycosidase</keyword>
<sequence length="428" mass="48073">MQIHVVEQGQTLSVIAERYNTTAIAIAQANQIPEPDRLVVGQALVIPIVGSYYWIQAGDTLYTIGQNYGISAPELARVNGISLYRPLQIGQRLYIPPRPRRAADFNAYAEPRQRVTEALEADVRQAAPHLTYLAPFSFRINRDGTLTPPPLDDFRRIADENKVVLMMAITNLEGDQFSPELGSLVLNDMTIQNKLLDNIISTANELGFGDIHFDLEALPATDREAYARFLRRAKERARANGLMMSVAVAPKTSAAQPGKWYAAHDYRAIGEIADFVVIMTYEWGYSGGPPMPVSPIGPVRKVLEYALTEMPAGKIMMGQNLYGYDWTLPFQPGTTARALSPQAAVALAQARQVAIQYDNQAQAPFFEYTDDAGRNHRVWFEDARSIQAKFNLVKELNLRGVSYWRLGLPFPQNWLLIEDNFRVRKRRT</sequence>
<dbReference type="Pfam" id="PF00704">
    <property type="entry name" value="Glyco_hydro_18"/>
    <property type="match status" value="1"/>
</dbReference>
<dbReference type="InterPro" id="IPR041704">
    <property type="entry name" value="CFLE_GH18"/>
</dbReference>
<evidence type="ECO:0000256" key="2">
    <source>
        <dbReference type="ARBA" id="ARBA00023295"/>
    </source>
</evidence>
<dbReference type="CDD" id="cd00118">
    <property type="entry name" value="LysM"/>
    <property type="match status" value="2"/>
</dbReference>
<dbReference type="SUPFAM" id="SSF54106">
    <property type="entry name" value="LysM domain"/>
    <property type="match status" value="2"/>
</dbReference>
<dbReference type="SUPFAM" id="SSF51445">
    <property type="entry name" value="(Trans)glycosidases"/>
    <property type="match status" value="1"/>
</dbReference>
<dbReference type="Gene3D" id="3.20.20.80">
    <property type="entry name" value="Glycosidases"/>
    <property type="match status" value="1"/>
</dbReference>
<name>A0ABY4WPX7_9BACL</name>
<evidence type="ECO:0000256" key="1">
    <source>
        <dbReference type="ARBA" id="ARBA00022801"/>
    </source>
</evidence>
<dbReference type="PROSITE" id="PS51782">
    <property type="entry name" value="LYSM"/>
    <property type="match status" value="2"/>
</dbReference>
<dbReference type="InterPro" id="IPR001223">
    <property type="entry name" value="Glyco_hydro18_cat"/>
</dbReference>
<dbReference type="InterPro" id="IPR029070">
    <property type="entry name" value="Chitinase_insertion_sf"/>
</dbReference>
<keyword evidence="1 5" id="KW-0378">Hydrolase</keyword>
<dbReference type="InterPro" id="IPR018392">
    <property type="entry name" value="LysM"/>
</dbReference>
<dbReference type="InterPro" id="IPR036779">
    <property type="entry name" value="LysM_dom_sf"/>
</dbReference>
<evidence type="ECO:0000313" key="6">
    <source>
        <dbReference type="Proteomes" id="UP001056500"/>
    </source>
</evidence>
<evidence type="ECO:0000313" key="5">
    <source>
        <dbReference type="EMBL" id="USG68198.1"/>
    </source>
</evidence>
<dbReference type="Proteomes" id="UP001056500">
    <property type="component" value="Chromosome"/>
</dbReference>
<dbReference type="Gene3D" id="3.10.350.10">
    <property type="entry name" value="LysM domain"/>
    <property type="match status" value="2"/>
</dbReference>
<protein>
    <submittedName>
        <fullName evidence="5">Glycoside hydrolase family 18 protein</fullName>
    </submittedName>
</protein>
<dbReference type="RefSeq" id="WP_251875651.1">
    <property type="nucleotide sequence ID" value="NZ_CP098755.1"/>
</dbReference>
<keyword evidence="6" id="KW-1185">Reference proteome</keyword>
<dbReference type="PANTHER" id="PTHR46066">
    <property type="entry name" value="CHITINASE DOMAIN-CONTAINING PROTEIN 1 FAMILY MEMBER"/>
    <property type="match status" value="1"/>
</dbReference>
<dbReference type="EMBL" id="CP098755">
    <property type="protein sequence ID" value="USG68198.1"/>
    <property type="molecule type" value="Genomic_DNA"/>
</dbReference>
<dbReference type="PANTHER" id="PTHR46066:SF2">
    <property type="entry name" value="CHITINASE DOMAIN-CONTAINING PROTEIN 1"/>
    <property type="match status" value="1"/>
</dbReference>
<dbReference type="SMART" id="SM00636">
    <property type="entry name" value="Glyco_18"/>
    <property type="match status" value="1"/>
</dbReference>
<proteinExistence type="predicted"/>
<dbReference type="GO" id="GO:0016787">
    <property type="term" value="F:hydrolase activity"/>
    <property type="evidence" value="ECO:0007669"/>
    <property type="project" value="UniProtKB-KW"/>
</dbReference>
<dbReference type="CDD" id="cd02874">
    <property type="entry name" value="GH18_CFLE_spore_hydrolase"/>
    <property type="match status" value="1"/>
</dbReference>
<reference evidence="5" key="1">
    <citation type="submission" date="2022-06" db="EMBL/GenBank/DDBJ databases">
        <title>Genome sequencing of Brevibacillus sp. BB3-R1.</title>
        <authorList>
            <person name="Heo J."/>
            <person name="Lee D."/>
            <person name="Won M."/>
            <person name="Han B.-H."/>
            <person name="Hong S.-B."/>
            <person name="Kwon S.-W."/>
        </authorList>
    </citation>
    <scope>NUCLEOTIDE SEQUENCE</scope>
    <source>
        <strain evidence="5">BB3-R1</strain>
    </source>
</reference>
<feature type="domain" description="LysM" evidence="3">
    <location>
        <begin position="51"/>
        <end position="95"/>
    </location>
</feature>
<organism evidence="5 6">
    <name type="scientific">Brevibacillus ruminantium</name>
    <dbReference type="NCBI Taxonomy" id="2950604"/>
    <lineage>
        <taxon>Bacteria</taxon>
        <taxon>Bacillati</taxon>
        <taxon>Bacillota</taxon>
        <taxon>Bacilli</taxon>
        <taxon>Bacillales</taxon>
        <taxon>Paenibacillaceae</taxon>
        <taxon>Brevibacillus</taxon>
    </lineage>
</organism>
<feature type="domain" description="LysM" evidence="3">
    <location>
        <begin position="2"/>
        <end position="46"/>
    </location>
</feature>